<evidence type="ECO:0000256" key="6">
    <source>
        <dbReference type="ARBA" id="ARBA00023136"/>
    </source>
</evidence>
<proteinExistence type="inferred from homology"/>
<evidence type="ECO:0000256" key="5">
    <source>
        <dbReference type="ARBA" id="ARBA00022989"/>
    </source>
</evidence>
<feature type="transmembrane region" description="Helical" evidence="7">
    <location>
        <begin position="150"/>
        <end position="174"/>
    </location>
</feature>
<evidence type="ECO:0000256" key="4">
    <source>
        <dbReference type="ARBA" id="ARBA00022692"/>
    </source>
</evidence>
<comment type="caution">
    <text evidence="8">The sequence shown here is derived from an EMBL/GenBank/DDBJ whole genome shotgun (WGS) entry which is preliminary data.</text>
</comment>
<comment type="similarity">
    <text evidence="2">Belongs to the NrfD family.</text>
</comment>
<dbReference type="Proteomes" id="UP001594351">
    <property type="component" value="Unassembled WGS sequence"/>
</dbReference>
<evidence type="ECO:0000256" key="1">
    <source>
        <dbReference type="ARBA" id="ARBA00004651"/>
    </source>
</evidence>
<evidence type="ECO:0000313" key="9">
    <source>
        <dbReference type="Proteomes" id="UP001594351"/>
    </source>
</evidence>
<feature type="transmembrane region" description="Helical" evidence="7">
    <location>
        <begin position="60"/>
        <end position="82"/>
    </location>
</feature>
<dbReference type="Pfam" id="PF03916">
    <property type="entry name" value="NrfD"/>
    <property type="match status" value="1"/>
</dbReference>
<dbReference type="Gene3D" id="1.20.1630.10">
    <property type="entry name" value="Formate dehydrogenase/DMSO reductase domain"/>
    <property type="match status" value="1"/>
</dbReference>
<keyword evidence="6 7" id="KW-0472">Membrane</keyword>
<gene>
    <name evidence="8" type="primary">nrfD</name>
    <name evidence="8" type="ORF">ACFL27_23475</name>
</gene>
<keyword evidence="3" id="KW-1003">Cell membrane</keyword>
<keyword evidence="5 7" id="KW-1133">Transmembrane helix</keyword>
<dbReference type="EMBL" id="JBHPBY010000437">
    <property type="protein sequence ID" value="MFC1853169.1"/>
    <property type="molecule type" value="Genomic_DNA"/>
</dbReference>
<protein>
    <submittedName>
        <fullName evidence="8">NrfD/PsrC family molybdoenzyme membrane anchor subunit</fullName>
    </submittedName>
</protein>
<feature type="transmembrane region" description="Helical" evidence="7">
    <location>
        <begin position="26"/>
        <end position="48"/>
    </location>
</feature>
<keyword evidence="9" id="KW-1185">Reference proteome</keyword>
<feature type="transmembrane region" description="Helical" evidence="7">
    <location>
        <begin position="284"/>
        <end position="305"/>
    </location>
</feature>
<dbReference type="PANTHER" id="PTHR34856">
    <property type="entry name" value="PROTEIN NRFD"/>
    <property type="match status" value="1"/>
</dbReference>
<feature type="transmembrane region" description="Helical" evidence="7">
    <location>
        <begin position="215"/>
        <end position="235"/>
    </location>
</feature>
<name>A0ABV6Z430_UNCC1</name>
<comment type="subcellular location">
    <subcellularLocation>
        <location evidence="1">Cell membrane</location>
        <topology evidence="1">Multi-pass membrane protein</topology>
    </subcellularLocation>
</comment>
<accession>A0ABV6Z430</accession>
<evidence type="ECO:0000313" key="8">
    <source>
        <dbReference type="EMBL" id="MFC1853169.1"/>
    </source>
</evidence>
<feature type="transmembrane region" description="Helical" evidence="7">
    <location>
        <begin position="102"/>
        <end position="122"/>
    </location>
</feature>
<dbReference type="PANTHER" id="PTHR34856:SF2">
    <property type="entry name" value="PROTEIN NRFD"/>
    <property type="match status" value="1"/>
</dbReference>
<feature type="transmembrane region" description="Helical" evidence="7">
    <location>
        <begin position="180"/>
        <end position="203"/>
    </location>
</feature>
<reference evidence="8 9" key="1">
    <citation type="submission" date="2024-09" db="EMBL/GenBank/DDBJ databases">
        <title>Laminarin stimulates single cell rates of sulfate reduction while oxygen inhibits transcriptomic activity in coastal marine sediment.</title>
        <authorList>
            <person name="Lindsay M."/>
            <person name="Orcutt B."/>
            <person name="Emerson D."/>
            <person name="Stepanauskas R."/>
            <person name="D'Angelo T."/>
        </authorList>
    </citation>
    <scope>NUCLEOTIDE SEQUENCE [LARGE SCALE GENOMIC DNA]</scope>
    <source>
        <strain evidence="8">SAG AM-311-K15</strain>
    </source>
</reference>
<dbReference type="InterPro" id="IPR052049">
    <property type="entry name" value="Electron_transfer_protein"/>
</dbReference>
<evidence type="ECO:0000256" key="7">
    <source>
        <dbReference type="SAM" id="Phobius"/>
    </source>
</evidence>
<keyword evidence="4 7" id="KW-0812">Transmembrane</keyword>
<evidence type="ECO:0000256" key="2">
    <source>
        <dbReference type="ARBA" id="ARBA00008929"/>
    </source>
</evidence>
<dbReference type="InterPro" id="IPR005614">
    <property type="entry name" value="NrfD-like"/>
</dbReference>
<organism evidence="8 9">
    <name type="scientific">candidate division CSSED10-310 bacterium</name>
    <dbReference type="NCBI Taxonomy" id="2855610"/>
    <lineage>
        <taxon>Bacteria</taxon>
        <taxon>Bacteria division CSSED10-310</taxon>
    </lineage>
</organism>
<feature type="transmembrane region" description="Helical" evidence="7">
    <location>
        <begin position="255"/>
        <end position="272"/>
    </location>
</feature>
<sequence length="314" mass="34772">MTEIEITSGRFNEYIDPNLHIWGLDVAIYLFLGGLAAGLMVIPSLRLLMNNEKQNHTTTALPLLLVSVLMSVGMFCLFLDLHYKFHVFRFYTAFQPRSPMSWGAWILIFVYPISFLLGISRLKNDYPTLGKYTLKFDSWLAMLKKFEQPLAYMNIVFGVALGIYTGILLSAYVARPLWNSGLLGVLFLTSGLSTGAALLILLTPDHEEGKLLSKLDVVLLAAEIGLIVILFVNMFTSSIHHKAAARLFFGGPYTASFWTLVVGVGLVAPFLLETFELKGKRVPLVLPALLVLGGGFMLRVILLSAGQASTFLPY</sequence>
<evidence type="ECO:0000256" key="3">
    <source>
        <dbReference type="ARBA" id="ARBA00022475"/>
    </source>
</evidence>